<organism evidence="2 3">
    <name type="scientific">Cynara cardunculus var. scolymus</name>
    <name type="common">Globe artichoke</name>
    <name type="synonym">Cynara scolymus</name>
    <dbReference type="NCBI Taxonomy" id="59895"/>
    <lineage>
        <taxon>Eukaryota</taxon>
        <taxon>Viridiplantae</taxon>
        <taxon>Streptophyta</taxon>
        <taxon>Embryophyta</taxon>
        <taxon>Tracheophyta</taxon>
        <taxon>Spermatophyta</taxon>
        <taxon>Magnoliopsida</taxon>
        <taxon>eudicotyledons</taxon>
        <taxon>Gunneridae</taxon>
        <taxon>Pentapetalae</taxon>
        <taxon>asterids</taxon>
        <taxon>campanulids</taxon>
        <taxon>Asterales</taxon>
        <taxon>Asteraceae</taxon>
        <taxon>Carduoideae</taxon>
        <taxon>Cardueae</taxon>
        <taxon>Carduinae</taxon>
        <taxon>Cynara</taxon>
    </lineage>
</organism>
<dbReference type="EMBL" id="LEKV01004568">
    <property type="protein sequence ID" value="KVH94140.1"/>
    <property type="molecule type" value="Genomic_DNA"/>
</dbReference>
<comment type="caution">
    <text evidence="2">The sequence shown here is derived from an EMBL/GenBank/DDBJ whole genome shotgun (WGS) entry which is preliminary data.</text>
</comment>
<gene>
    <name evidence="2" type="ORF">Ccrd_003801</name>
</gene>
<evidence type="ECO:0000313" key="2">
    <source>
        <dbReference type="EMBL" id="KVH94140.1"/>
    </source>
</evidence>
<feature type="region of interest" description="Disordered" evidence="1">
    <location>
        <begin position="29"/>
        <end position="57"/>
    </location>
</feature>
<evidence type="ECO:0000256" key="1">
    <source>
        <dbReference type="SAM" id="MobiDB-lite"/>
    </source>
</evidence>
<dbReference type="AlphaFoldDB" id="A0A103XNW3"/>
<keyword evidence="3" id="KW-1185">Reference proteome</keyword>
<dbReference type="Gramene" id="KVH94140">
    <property type="protein sequence ID" value="KVH94140"/>
    <property type="gene ID" value="Ccrd_003801"/>
</dbReference>
<sequence length="381" mass="44348">MLQDMQAKLSTFLTRIDLRLSRWRQQLEILHQTPERNPKNRQRQDYPRATPSPDAKRQVPEIIPVSLNLPFLFQEPLGPKLLGFLPLVGVVGEPPGVHQDLAFCRDVEATKLSLVERDRHSETEGFFDDSLEVREVLNVWLGDLDSSPTDEHTSNIDVLNNVKDIVFVDFSLLLGFKNVINGAFKLVVVHFLRASKLPIYLLPFINEVILEELKPFLFDFLAQFQIPSQKWPQNGDEITIVILEALCQSTPLTIQCLKLQEQWIIFTFKSPIEHDSKHVVIHHQLQPLPDHDTFRRRRWILLHILHDRSRLRLPPVSVLLNNFVGEERHRHDPSHLPPVLTVDSEHHILSLSSEYIEDDVSCSRSEFNSLRMEYFLSEFRR</sequence>
<accession>A0A103XNW3</accession>
<protein>
    <submittedName>
        <fullName evidence="2">Uncharacterized protein</fullName>
    </submittedName>
</protein>
<name>A0A103XNW3_CYNCS</name>
<dbReference type="Proteomes" id="UP000243975">
    <property type="component" value="Unassembled WGS sequence"/>
</dbReference>
<reference evidence="2 3" key="1">
    <citation type="journal article" date="2016" name="Sci. Rep.">
        <title>The genome sequence of the outbreeding globe artichoke constructed de novo incorporating a phase-aware low-pass sequencing strategy of F1 progeny.</title>
        <authorList>
            <person name="Scaglione D."/>
            <person name="Reyes-Chin-Wo S."/>
            <person name="Acquadro A."/>
            <person name="Froenicke L."/>
            <person name="Portis E."/>
            <person name="Beitel C."/>
            <person name="Tirone M."/>
            <person name="Mauro R."/>
            <person name="Lo Monaco A."/>
            <person name="Mauromicale G."/>
            <person name="Faccioli P."/>
            <person name="Cattivelli L."/>
            <person name="Rieseberg L."/>
            <person name="Michelmore R."/>
            <person name="Lanteri S."/>
        </authorList>
    </citation>
    <scope>NUCLEOTIDE SEQUENCE [LARGE SCALE GENOMIC DNA]</scope>
    <source>
        <strain evidence="2">2C</strain>
    </source>
</reference>
<proteinExistence type="predicted"/>
<feature type="compositionally biased region" description="Basic and acidic residues" evidence="1">
    <location>
        <begin position="33"/>
        <end position="46"/>
    </location>
</feature>
<evidence type="ECO:0000313" key="3">
    <source>
        <dbReference type="Proteomes" id="UP000243975"/>
    </source>
</evidence>